<keyword evidence="10" id="KW-1185">Reference proteome</keyword>
<feature type="domain" description="DNA topoisomerase IB N-terminal" evidence="8">
    <location>
        <begin position="29"/>
        <end position="77"/>
    </location>
</feature>
<dbReference type="SUPFAM" id="SSF55869">
    <property type="entry name" value="DNA topoisomerase I domain"/>
    <property type="match status" value="1"/>
</dbReference>
<reference evidence="9 10" key="1">
    <citation type="submission" date="2024-08" db="EMBL/GenBank/DDBJ databases">
        <title>Tateyamaria sp. nov., isolated from marine algae.</title>
        <authorList>
            <person name="Choi B.J."/>
            <person name="Kim J.M."/>
            <person name="Lee J.K."/>
            <person name="Choi D.G."/>
            <person name="Bayburt H."/>
            <person name="Baek J.H."/>
            <person name="Han D.M."/>
            <person name="Jeon C.O."/>
        </authorList>
    </citation>
    <scope>NUCLEOTIDE SEQUENCE [LARGE SCALE GENOMIC DNA]</scope>
    <source>
        <strain evidence="9 10">KMU-156</strain>
    </source>
</reference>
<dbReference type="PRINTS" id="PR00416">
    <property type="entry name" value="EUTPISMRASEI"/>
</dbReference>
<evidence type="ECO:0000259" key="7">
    <source>
        <dbReference type="Pfam" id="PF01028"/>
    </source>
</evidence>
<evidence type="ECO:0000313" key="10">
    <source>
        <dbReference type="Proteomes" id="UP001627408"/>
    </source>
</evidence>
<dbReference type="InterPro" id="IPR049331">
    <property type="entry name" value="Top1B_N_bact"/>
</dbReference>
<keyword evidence="5" id="KW-0238">DNA-binding</keyword>
<evidence type="ECO:0000313" key="9">
    <source>
        <dbReference type="EMBL" id="MFL4469169.1"/>
    </source>
</evidence>
<comment type="caution">
    <text evidence="9">The sequence shown here is derived from an EMBL/GenBank/DDBJ whole genome shotgun (WGS) entry which is preliminary data.</text>
</comment>
<evidence type="ECO:0000256" key="4">
    <source>
        <dbReference type="ARBA" id="ARBA00023029"/>
    </source>
</evidence>
<accession>A0ABW8UR27</accession>
<evidence type="ECO:0000259" key="8">
    <source>
        <dbReference type="Pfam" id="PF21338"/>
    </source>
</evidence>
<dbReference type="RefSeq" id="WP_407594159.1">
    <property type="nucleotide sequence ID" value="NZ_JBHDIY010000002.1"/>
</dbReference>
<comment type="similarity">
    <text evidence="2">Belongs to the type IB topoisomerase family.</text>
</comment>
<evidence type="ECO:0000256" key="5">
    <source>
        <dbReference type="ARBA" id="ARBA00023125"/>
    </source>
</evidence>
<keyword evidence="4" id="KW-0799">Topoisomerase</keyword>
<dbReference type="Pfam" id="PF01028">
    <property type="entry name" value="Topoisom_I"/>
    <property type="match status" value="1"/>
</dbReference>
<evidence type="ECO:0000256" key="2">
    <source>
        <dbReference type="ARBA" id="ARBA00006645"/>
    </source>
</evidence>
<sequence>MTEATHIPDSLIWYADDQPGIRRKRAGRGFSYVAPDGTRIDQRSERARIEALAVPPAYEDVWISPRPNGHLQATGYDARTRKQYRYHPDYSAFRARTKFDDLARFGAHLPVIRRRVHAALTEARGDEEFAIAAALRLMDRASLRVGTPDYATDNQTYGATTLRARHLRLDGNLIRLDYTAKGGQRVRKRFNDRTLMRALEKMDDLPGGALMQYEDANGTLRQLGPEQVNRWLRGITDQDGLTAKTFRTWNGSATALDTVLRSETPVTITQMAEAAAKALHNTATIARNSYIHPDVIALAGSDEKLDVPDTPTGLRQSERALLALLT</sequence>
<gene>
    <name evidence="9" type="ORF">ACERZ8_04530</name>
</gene>
<dbReference type="Gene3D" id="3.90.15.10">
    <property type="entry name" value="Topoisomerase I, Chain A, domain 3"/>
    <property type="match status" value="1"/>
</dbReference>
<proteinExistence type="inferred from homology"/>
<keyword evidence="6" id="KW-0413">Isomerase</keyword>
<feature type="domain" description="DNA topoisomerase I catalytic core eukaryotic-type" evidence="7">
    <location>
        <begin position="95"/>
        <end position="284"/>
    </location>
</feature>
<dbReference type="SUPFAM" id="SSF56349">
    <property type="entry name" value="DNA breaking-rejoining enzymes"/>
    <property type="match status" value="1"/>
</dbReference>
<evidence type="ECO:0000256" key="3">
    <source>
        <dbReference type="ARBA" id="ARBA00012891"/>
    </source>
</evidence>
<dbReference type="EC" id="5.6.2.1" evidence="3"/>
<dbReference type="PROSITE" id="PS52038">
    <property type="entry name" value="TOPO_IB_2"/>
    <property type="match status" value="1"/>
</dbReference>
<evidence type="ECO:0000256" key="1">
    <source>
        <dbReference type="ARBA" id="ARBA00000213"/>
    </source>
</evidence>
<name>A0ABW8UR27_9RHOB</name>
<dbReference type="Gene3D" id="1.10.132.120">
    <property type="match status" value="1"/>
</dbReference>
<dbReference type="Proteomes" id="UP001627408">
    <property type="component" value="Unassembled WGS sequence"/>
</dbReference>
<comment type="catalytic activity">
    <reaction evidence="1">
        <text>ATP-independent breakage of single-stranded DNA, followed by passage and rejoining.</text>
        <dbReference type="EC" id="5.6.2.1"/>
    </reaction>
</comment>
<dbReference type="InterPro" id="IPR001631">
    <property type="entry name" value="TopoI"/>
</dbReference>
<dbReference type="Gene3D" id="3.30.66.10">
    <property type="entry name" value="DNA topoisomerase I domain"/>
    <property type="match status" value="1"/>
</dbReference>
<organism evidence="9 10">
    <name type="scientific">Tateyamaria armeniaca</name>
    <dbReference type="NCBI Taxonomy" id="2518930"/>
    <lineage>
        <taxon>Bacteria</taxon>
        <taxon>Pseudomonadati</taxon>
        <taxon>Pseudomonadota</taxon>
        <taxon>Alphaproteobacteria</taxon>
        <taxon>Rhodobacterales</taxon>
        <taxon>Roseobacteraceae</taxon>
        <taxon>Tateyamaria</taxon>
    </lineage>
</organism>
<evidence type="ECO:0000256" key="6">
    <source>
        <dbReference type="ARBA" id="ARBA00023235"/>
    </source>
</evidence>
<protein>
    <recommendedName>
        <fullName evidence="3">DNA topoisomerase</fullName>
        <ecNumber evidence="3">5.6.2.1</ecNumber>
    </recommendedName>
</protein>
<dbReference type="InterPro" id="IPR035447">
    <property type="entry name" value="DNA_topo_I_N_sf"/>
</dbReference>
<dbReference type="InterPro" id="IPR013500">
    <property type="entry name" value="TopoI_cat_euk"/>
</dbReference>
<dbReference type="InterPro" id="IPR014711">
    <property type="entry name" value="TopoI_cat_a-hlx-sub_euk"/>
</dbReference>
<dbReference type="InterPro" id="IPR011010">
    <property type="entry name" value="DNA_brk_join_enz"/>
</dbReference>
<dbReference type="EMBL" id="JBHDIY010000002">
    <property type="protein sequence ID" value="MFL4469169.1"/>
    <property type="molecule type" value="Genomic_DNA"/>
</dbReference>
<dbReference type="Pfam" id="PF21338">
    <property type="entry name" value="Top1B_N_bact"/>
    <property type="match status" value="1"/>
</dbReference>